<organism evidence="1 2">
    <name type="scientific">Pantoea brenneri</name>
    <dbReference type="NCBI Taxonomy" id="472694"/>
    <lineage>
        <taxon>Bacteria</taxon>
        <taxon>Pseudomonadati</taxon>
        <taxon>Pseudomonadota</taxon>
        <taxon>Gammaproteobacteria</taxon>
        <taxon>Enterobacterales</taxon>
        <taxon>Erwiniaceae</taxon>
        <taxon>Pantoea</taxon>
    </lineage>
</organism>
<protein>
    <submittedName>
        <fullName evidence="1">Uncharacterized protein</fullName>
    </submittedName>
</protein>
<name>A0AAX3J7L3_9GAMM</name>
<dbReference type="AlphaFoldDB" id="A0AAX3J7L3"/>
<dbReference type="Proteomes" id="UP000433737">
    <property type="component" value="Unassembled WGS sequence"/>
</dbReference>
<gene>
    <name evidence="1" type="ORF">PANT111_210001</name>
</gene>
<reference evidence="1 2" key="1">
    <citation type="submission" date="2019-10" db="EMBL/GenBank/DDBJ databases">
        <authorList>
            <person name="Karimi E."/>
        </authorList>
    </citation>
    <scope>NUCLEOTIDE SEQUENCE [LARGE SCALE GENOMIC DNA]</scope>
    <source>
        <strain evidence="1">Pantoea sp. 111</strain>
    </source>
</reference>
<accession>A0AAX3J7L3</accession>
<dbReference type="AntiFam" id="ANF00010">
    <property type="entry name" value="tRNA translation"/>
</dbReference>
<evidence type="ECO:0000313" key="1">
    <source>
        <dbReference type="EMBL" id="VXC05362.1"/>
    </source>
</evidence>
<sequence>MPPLPGHIANVSGKPEDGSLAQLVEQLTFNQLVAGSNPARPTISGQTRVLFACPFRIPLQHCFTT</sequence>
<evidence type="ECO:0000313" key="2">
    <source>
        <dbReference type="Proteomes" id="UP000433737"/>
    </source>
</evidence>
<comment type="caution">
    <text evidence="1">The sequence shown here is derived from an EMBL/GenBank/DDBJ whole genome shotgun (WGS) entry which is preliminary data.</text>
</comment>
<proteinExistence type="predicted"/>
<dbReference type="EMBL" id="CABWMH010000014">
    <property type="protein sequence ID" value="VXC05362.1"/>
    <property type="molecule type" value="Genomic_DNA"/>
</dbReference>